<keyword evidence="2 4" id="KW-0238">DNA-binding</keyword>
<dbReference type="Gene3D" id="1.10.357.10">
    <property type="entry name" value="Tetracycline Repressor, domain 2"/>
    <property type="match status" value="1"/>
</dbReference>
<name>A0A844Q9Q6_9HYPH</name>
<dbReference type="InterPro" id="IPR023772">
    <property type="entry name" value="DNA-bd_HTH_TetR-type_CS"/>
</dbReference>
<dbReference type="Gene3D" id="1.10.10.60">
    <property type="entry name" value="Homeodomain-like"/>
    <property type="match status" value="1"/>
</dbReference>
<organism evidence="6 7">
    <name type="scientific">Nitratireductor arenosus</name>
    <dbReference type="NCBI Taxonomy" id="2682096"/>
    <lineage>
        <taxon>Bacteria</taxon>
        <taxon>Pseudomonadati</taxon>
        <taxon>Pseudomonadota</taxon>
        <taxon>Alphaproteobacteria</taxon>
        <taxon>Hyphomicrobiales</taxon>
        <taxon>Phyllobacteriaceae</taxon>
        <taxon>Nitratireductor</taxon>
    </lineage>
</organism>
<evidence type="ECO:0000259" key="5">
    <source>
        <dbReference type="PROSITE" id="PS50977"/>
    </source>
</evidence>
<evidence type="ECO:0000256" key="1">
    <source>
        <dbReference type="ARBA" id="ARBA00023015"/>
    </source>
</evidence>
<dbReference type="InterPro" id="IPR001647">
    <property type="entry name" value="HTH_TetR"/>
</dbReference>
<feature type="DNA-binding region" description="H-T-H motif" evidence="4">
    <location>
        <begin position="62"/>
        <end position="81"/>
    </location>
</feature>
<accession>A0A844Q9Q6</accession>
<proteinExistence type="predicted"/>
<comment type="caution">
    <text evidence="6">The sequence shown here is derived from an EMBL/GenBank/DDBJ whole genome shotgun (WGS) entry which is preliminary data.</text>
</comment>
<keyword evidence="1" id="KW-0805">Transcription regulation</keyword>
<evidence type="ECO:0000313" key="6">
    <source>
        <dbReference type="EMBL" id="MVA95872.1"/>
    </source>
</evidence>
<keyword evidence="3" id="KW-0804">Transcription</keyword>
<sequence>MFIIALPVKSPSVLCRNDKRADREVVRAMSLGVREHVVDSSRADILRAAATCFMERGYASTSIDDVARSLGATKGRIYHHFPSKADLFAEVFRAGMDMNYQAVEPYRHLPGPALPRWRKMAMVHVLQMIDTKPFQRAVWIGVEMHLRGATTPAQREVFNELLEYRSTYGKLFRETLLQGREEGVFRFEDMSIANQLMFMTLNSPIFWYSPRVGETRSDIEVIARQVVDFAQGGLRGTQENPT</sequence>
<feature type="domain" description="HTH tetR-type" evidence="5">
    <location>
        <begin position="39"/>
        <end position="99"/>
    </location>
</feature>
<dbReference type="InterPro" id="IPR041490">
    <property type="entry name" value="KstR2_TetR_C"/>
</dbReference>
<keyword evidence="7" id="KW-1185">Reference proteome</keyword>
<dbReference type="AlphaFoldDB" id="A0A844Q9Q6"/>
<dbReference type="PRINTS" id="PR00455">
    <property type="entry name" value="HTHTETR"/>
</dbReference>
<protein>
    <submittedName>
        <fullName evidence="6">TetR family transcriptional regulator</fullName>
    </submittedName>
</protein>
<dbReference type="PANTHER" id="PTHR30055:SF151">
    <property type="entry name" value="TRANSCRIPTIONAL REGULATORY PROTEIN"/>
    <property type="match status" value="1"/>
</dbReference>
<dbReference type="InterPro" id="IPR050109">
    <property type="entry name" value="HTH-type_TetR-like_transc_reg"/>
</dbReference>
<dbReference type="Pfam" id="PF00440">
    <property type="entry name" value="TetR_N"/>
    <property type="match status" value="1"/>
</dbReference>
<evidence type="ECO:0000256" key="2">
    <source>
        <dbReference type="ARBA" id="ARBA00023125"/>
    </source>
</evidence>
<evidence type="ECO:0000256" key="4">
    <source>
        <dbReference type="PROSITE-ProRule" id="PRU00335"/>
    </source>
</evidence>
<dbReference type="PANTHER" id="PTHR30055">
    <property type="entry name" value="HTH-TYPE TRANSCRIPTIONAL REGULATOR RUTR"/>
    <property type="match status" value="1"/>
</dbReference>
<dbReference type="GO" id="GO:0000976">
    <property type="term" value="F:transcription cis-regulatory region binding"/>
    <property type="evidence" value="ECO:0007669"/>
    <property type="project" value="TreeGrafter"/>
</dbReference>
<dbReference type="SUPFAM" id="SSF46689">
    <property type="entry name" value="Homeodomain-like"/>
    <property type="match status" value="1"/>
</dbReference>
<dbReference type="PROSITE" id="PS50977">
    <property type="entry name" value="HTH_TETR_2"/>
    <property type="match status" value="1"/>
</dbReference>
<dbReference type="SUPFAM" id="SSF48498">
    <property type="entry name" value="Tetracyclin repressor-like, C-terminal domain"/>
    <property type="match status" value="1"/>
</dbReference>
<dbReference type="GO" id="GO:0003700">
    <property type="term" value="F:DNA-binding transcription factor activity"/>
    <property type="evidence" value="ECO:0007669"/>
    <property type="project" value="TreeGrafter"/>
</dbReference>
<dbReference type="InterPro" id="IPR036271">
    <property type="entry name" value="Tet_transcr_reg_TetR-rel_C_sf"/>
</dbReference>
<dbReference type="EMBL" id="WPHG01000001">
    <property type="protein sequence ID" value="MVA95872.1"/>
    <property type="molecule type" value="Genomic_DNA"/>
</dbReference>
<dbReference type="Proteomes" id="UP000463224">
    <property type="component" value="Unassembled WGS sequence"/>
</dbReference>
<dbReference type="InterPro" id="IPR009057">
    <property type="entry name" value="Homeodomain-like_sf"/>
</dbReference>
<dbReference type="PROSITE" id="PS01081">
    <property type="entry name" value="HTH_TETR_1"/>
    <property type="match status" value="1"/>
</dbReference>
<evidence type="ECO:0000313" key="7">
    <source>
        <dbReference type="Proteomes" id="UP000463224"/>
    </source>
</evidence>
<reference evidence="6 7" key="1">
    <citation type="submission" date="2019-12" db="EMBL/GenBank/DDBJ databases">
        <title>Nitratireductor arenosus sp. nov., Isolated from sea sand, Jeju island, South Korea.</title>
        <authorList>
            <person name="Kim W."/>
        </authorList>
    </citation>
    <scope>NUCLEOTIDE SEQUENCE [LARGE SCALE GENOMIC DNA]</scope>
    <source>
        <strain evidence="6 7">CAU 1489</strain>
    </source>
</reference>
<evidence type="ECO:0000256" key="3">
    <source>
        <dbReference type="ARBA" id="ARBA00023163"/>
    </source>
</evidence>
<dbReference type="Pfam" id="PF17932">
    <property type="entry name" value="TetR_C_24"/>
    <property type="match status" value="1"/>
</dbReference>
<gene>
    <name evidence="6" type="ORF">GN330_01210</name>
</gene>